<evidence type="ECO:0000313" key="1">
    <source>
        <dbReference type="EMBL" id="ESA14855.1"/>
    </source>
</evidence>
<dbReference type="AlphaFoldDB" id="U9U3A7"/>
<accession>U9U3A7</accession>
<organism evidence="1">
    <name type="scientific">Rhizophagus irregularis (strain DAOM 181602 / DAOM 197198 / MUCL 43194)</name>
    <name type="common">Arbuscular mycorrhizal fungus</name>
    <name type="synonym">Glomus intraradices</name>
    <dbReference type="NCBI Taxonomy" id="747089"/>
    <lineage>
        <taxon>Eukaryota</taxon>
        <taxon>Fungi</taxon>
        <taxon>Fungi incertae sedis</taxon>
        <taxon>Mucoromycota</taxon>
        <taxon>Glomeromycotina</taxon>
        <taxon>Glomeromycetes</taxon>
        <taxon>Glomerales</taxon>
        <taxon>Glomeraceae</taxon>
        <taxon>Rhizophagus</taxon>
    </lineage>
</organism>
<protein>
    <submittedName>
        <fullName evidence="1">Uncharacterized protein</fullName>
    </submittedName>
</protein>
<name>U9U3A7_RHIID</name>
<reference evidence="1" key="1">
    <citation type="submission" date="2013-07" db="EMBL/GenBank/DDBJ databases">
        <title>The genome of an arbuscular mycorrhizal fungus provides insights into the evolution of the oldest plant symbiosis.</title>
        <authorList>
            <consortium name="DOE Joint Genome Institute"/>
            <person name="Tisserant E."/>
            <person name="Malbreil M."/>
            <person name="Kuo A."/>
            <person name="Kohler A."/>
            <person name="Symeonidi A."/>
            <person name="Balestrini R."/>
            <person name="Charron P."/>
            <person name="Duensing N."/>
            <person name="Frei-dit-Frey N."/>
            <person name="Gianinazzi-Pearson V."/>
            <person name="Gilbert B."/>
            <person name="Handa Y."/>
            <person name="Hijri M."/>
            <person name="Kaul R."/>
            <person name="Kawaguchi M."/>
            <person name="Krajinski F."/>
            <person name="Lammers P."/>
            <person name="Lapierre D."/>
            <person name="Masclaux F.G."/>
            <person name="Murat C."/>
            <person name="Morin E."/>
            <person name="Ndikumana S."/>
            <person name="Pagni M."/>
            <person name="Petitpierre D."/>
            <person name="Requena N."/>
            <person name="Rosikiewicz P."/>
            <person name="Riley R."/>
            <person name="Saito K."/>
            <person name="San Clemente H."/>
            <person name="Shapiro H."/>
            <person name="van Tuinen D."/>
            <person name="Becard G."/>
            <person name="Bonfante P."/>
            <person name="Paszkowski U."/>
            <person name="Shachar-Hill Y."/>
            <person name="Young J.P."/>
            <person name="Sanders I.R."/>
            <person name="Henrissat B."/>
            <person name="Rensing S.A."/>
            <person name="Grigoriev I.V."/>
            <person name="Corradi N."/>
            <person name="Roux C."/>
            <person name="Martin F."/>
        </authorList>
    </citation>
    <scope>NUCLEOTIDE SEQUENCE</scope>
    <source>
        <strain evidence="1">DAOM 197198</strain>
    </source>
</reference>
<gene>
    <name evidence="1" type="ORF">GLOINDRAFT_24510</name>
</gene>
<sequence>MSTVEIISMRKTLCLDEKLKNDTEKVEKVFTDDTGDNIRIIVNTGKPLHHIDWS</sequence>
<dbReference type="EMBL" id="KI282513">
    <property type="protein sequence ID" value="ESA14855.1"/>
    <property type="molecule type" value="Genomic_DNA"/>
</dbReference>
<dbReference type="HOGENOM" id="CLU_3051499_0_0_1"/>
<proteinExistence type="predicted"/>